<reference evidence="1 2" key="1">
    <citation type="journal article" date="2021" name="Nat. Commun.">
        <title>Genetic determinants of endophytism in the Arabidopsis root mycobiome.</title>
        <authorList>
            <person name="Mesny F."/>
            <person name="Miyauchi S."/>
            <person name="Thiergart T."/>
            <person name="Pickel B."/>
            <person name="Atanasova L."/>
            <person name="Karlsson M."/>
            <person name="Huettel B."/>
            <person name="Barry K.W."/>
            <person name="Haridas S."/>
            <person name="Chen C."/>
            <person name="Bauer D."/>
            <person name="Andreopoulos W."/>
            <person name="Pangilinan J."/>
            <person name="LaButti K."/>
            <person name="Riley R."/>
            <person name="Lipzen A."/>
            <person name="Clum A."/>
            <person name="Drula E."/>
            <person name="Henrissat B."/>
            <person name="Kohler A."/>
            <person name="Grigoriev I.V."/>
            <person name="Martin F.M."/>
            <person name="Hacquard S."/>
        </authorList>
    </citation>
    <scope>NUCLEOTIDE SEQUENCE [LARGE SCALE GENOMIC DNA]</scope>
    <source>
        <strain evidence="1 2">MPI-SDFR-AT-0080</strain>
    </source>
</reference>
<dbReference type="EMBL" id="JAGTJR010000151">
    <property type="protein sequence ID" value="KAH7001741.1"/>
    <property type="molecule type" value="Genomic_DNA"/>
</dbReference>
<name>A0ABQ8FQG3_9PEZI</name>
<dbReference type="InterPro" id="IPR013320">
    <property type="entry name" value="ConA-like_dom_sf"/>
</dbReference>
<keyword evidence="2" id="KW-1185">Reference proteome</keyword>
<dbReference type="InterPro" id="IPR052159">
    <property type="entry name" value="Competence_DNA_uptake"/>
</dbReference>
<protein>
    <recommendedName>
        <fullName evidence="3">Metallo-beta-lactamase domain-containing protein</fullName>
    </recommendedName>
</protein>
<organism evidence="1 2">
    <name type="scientific">Macrophomina phaseolina</name>
    <dbReference type="NCBI Taxonomy" id="35725"/>
    <lineage>
        <taxon>Eukaryota</taxon>
        <taxon>Fungi</taxon>
        <taxon>Dikarya</taxon>
        <taxon>Ascomycota</taxon>
        <taxon>Pezizomycotina</taxon>
        <taxon>Dothideomycetes</taxon>
        <taxon>Dothideomycetes incertae sedis</taxon>
        <taxon>Botryosphaeriales</taxon>
        <taxon>Botryosphaeriaceae</taxon>
        <taxon>Macrophomina</taxon>
    </lineage>
</organism>
<dbReference type="InterPro" id="IPR036866">
    <property type="entry name" value="RibonucZ/Hydroxyglut_hydro"/>
</dbReference>
<dbReference type="Pfam" id="PF13385">
    <property type="entry name" value="Laminin_G_3"/>
    <property type="match status" value="1"/>
</dbReference>
<evidence type="ECO:0008006" key="3">
    <source>
        <dbReference type="Google" id="ProtNLM"/>
    </source>
</evidence>
<evidence type="ECO:0000313" key="2">
    <source>
        <dbReference type="Proteomes" id="UP000774617"/>
    </source>
</evidence>
<sequence>MNSRGKLIGLRGVDKATSTTSLVVGSWCHVAMSFKAKPGGTDTEKHGTISVFIDGALDLSSDITYAPGVPIDNSATAFTAGARCDSFGDAPICFNSFTGQIDEIRLWSVALGERELRESMYSIPDPDSPALITMWTFEHGDRGRLKLLSMHGNAQVGYYQRIVSFNQLPTLKTVPRYELGGHFSGSQNMPKSLLTAILPARPEDTIDQSIAYLDFAFDMFAIILDICLDIGYADAYACRHLIMAIWTIEQVRMRLISFGNIPTTVLKAMPDVMHVDPKTHKLPAHPRQAEEILDDVGVLDLVAETFMDFKRLGMLSSALSRIPKLSFWATFRFLTNFTPPIGQIWLVIKLGLSAFRIRQAVLRLQERLNEDRTNLEPPAIHIKMANVPVSGRDVPLCIGGGEQTLQVLMDPVSHKGSVTVTITSYDNSVLSASPQTLTFEKSEAGPKDFTVSALTARKDFTRPYVSVKSTVVADGKPQKVYVSERDQDVNITPEETTVEESSANDSVRVEVSMAAILDSGASDSVDVLLTDDTSADDDPDTTKELEFKDDNGNVITKLTFSRQSAWSHDSKKLGVNIKMVPKTSLRATEVDKTPVAPVSSDDEQGADKYKKMKGRYAAYKRVRVRSKFVKVRIKPTHITKITMVAAGKGESFLISDTFGSNTEKLMLVDGGNTGTWSRSLSGVVGTSTLDVVSCTHIDQDHIIGLIEMVGAATPAPQIGKVLFNDFAGVIATTIPPDRVTTTDRDLTTAKEILEHFSHSDLVTIEEILQALATDRQEQLDLTTVLARLQEIIDARGGHAKPTGIKPPGFYSPAQSNAFVALLGLKYPAALLRAPQALGGAVPDPGGNDLAIFPGLDVVFYGPSAARVTTMRVKGPGEASNRASTIMVLRSKKDSFSALFTGDAWDRNDNGVLKTDIRGTPPLLNQHFTLMKVPHHASEHSEDETFYHQYTANYYLISTLYKPHRNPRLSILQAILAGCVSKGVNPIIITACPLNSGAFETDVVNYLTADLNAAGAKMYFFKDTTTSMSSVTLNFEKGAIKGDWSTALDVRP</sequence>
<comment type="caution">
    <text evidence="1">The sequence shown here is derived from an EMBL/GenBank/DDBJ whole genome shotgun (WGS) entry which is preliminary data.</text>
</comment>
<dbReference type="Gene3D" id="3.60.15.10">
    <property type="entry name" value="Ribonuclease Z/Hydroxyacylglutathione hydrolase-like"/>
    <property type="match status" value="1"/>
</dbReference>
<dbReference type="SUPFAM" id="SSF56281">
    <property type="entry name" value="Metallo-hydrolase/oxidoreductase"/>
    <property type="match status" value="1"/>
</dbReference>
<dbReference type="Gene3D" id="2.60.120.200">
    <property type="match status" value="1"/>
</dbReference>
<evidence type="ECO:0000313" key="1">
    <source>
        <dbReference type="EMBL" id="KAH7001741.1"/>
    </source>
</evidence>
<gene>
    <name evidence="1" type="ORF">B0J12DRAFT_755548</name>
</gene>
<dbReference type="PANTHER" id="PTHR30619:SF1">
    <property type="entry name" value="RECOMBINATION PROTEIN 2"/>
    <property type="match status" value="1"/>
</dbReference>
<dbReference type="Proteomes" id="UP000774617">
    <property type="component" value="Unassembled WGS sequence"/>
</dbReference>
<dbReference type="PANTHER" id="PTHR30619">
    <property type="entry name" value="DNA INTERNALIZATION/COMPETENCE PROTEIN COMEC/REC2"/>
    <property type="match status" value="1"/>
</dbReference>
<proteinExistence type="predicted"/>
<accession>A0ABQ8FQG3</accession>
<dbReference type="SUPFAM" id="SSF49899">
    <property type="entry name" value="Concanavalin A-like lectins/glucanases"/>
    <property type="match status" value="1"/>
</dbReference>